<dbReference type="AlphaFoldDB" id="A0A1M7YM19"/>
<evidence type="ECO:0000313" key="1">
    <source>
        <dbReference type="EMBL" id="SHO53659.1"/>
    </source>
</evidence>
<protein>
    <submittedName>
        <fullName evidence="1">Uncharacterized protein</fullName>
    </submittedName>
</protein>
<reference evidence="1 2" key="1">
    <citation type="submission" date="2016-12" db="EMBL/GenBank/DDBJ databases">
        <authorList>
            <person name="Song W.-J."/>
            <person name="Kurnit D.M."/>
        </authorList>
    </citation>
    <scope>NUCLEOTIDE SEQUENCE [LARGE SCALE GENOMIC DNA]</scope>
    <source>
        <strain evidence="1 2">DSM 12503</strain>
    </source>
</reference>
<dbReference type="EMBL" id="FRFD01000014">
    <property type="protein sequence ID" value="SHO53659.1"/>
    <property type="molecule type" value="Genomic_DNA"/>
</dbReference>
<gene>
    <name evidence="1" type="ORF">SAMN02745217_04218</name>
</gene>
<keyword evidence="2" id="KW-1185">Reference proteome</keyword>
<proteinExistence type="predicted"/>
<evidence type="ECO:0000313" key="2">
    <source>
        <dbReference type="Proteomes" id="UP000184612"/>
    </source>
</evidence>
<dbReference type="STRING" id="1121345.SAMN02745217_04218"/>
<organism evidence="1 2">
    <name type="scientific">Anaerocolumna xylanovorans DSM 12503</name>
    <dbReference type="NCBI Taxonomy" id="1121345"/>
    <lineage>
        <taxon>Bacteria</taxon>
        <taxon>Bacillati</taxon>
        <taxon>Bacillota</taxon>
        <taxon>Clostridia</taxon>
        <taxon>Lachnospirales</taxon>
        <taxon>Lachnospiraceae</taxon>
        <taxon>Anaerocolumna</taxon>
    </lineage>
</organism>
<sequence>MCQDILVHFYAWNIFVELQSCVLFPWKKRGCGICENEADGGWRKELDRLENVTNMPVMDTSSKELNSRNSHKTVYTWKHKITMSEWDRKV</sequence>
<dbReference type="Proteomes" id="UP000184612">
    <property type="component" value="Unassembled WGS sequence"/>
</dbReference>
<dbReference type="RefSeq" id="WP_073590850.1">
    <property type="nucleotide sequence ID" value="NZ_FRFD01000014.1"/>
</dbReference>
<accession>A0A1M7YM19</accession>
<name>A0A1M7YM19_9FIRM</name>